<accession>A0A6M3IT34</accession>
<protein>
    <submittedName>
        <fullName evidence="1">Uncharacterized protein</fullName>
    </submittedName>
</protein>
<dbReference type="EMBL" id="MT141414">
    <property type="protein sequence ID" value="QJA60603.1"/>
    <property type="molecule type" value="Genomic_DNA"/>
</dbReference>
<sequence length="879" mass="98691">MKWFLIIVAVLLSAVPGCAEWYPQEWAGFNGSHVDLSPNVIGPGGLRINSGWLCENGELKQIMLERCHTVYRSKGVPLLIVGQATDSSLLYYAGTQLFRFDVAENYSYLVSSPREGKDTVSVGYHDDSLRVIENWEYVQGREMDQGAVDDDERAEYWLNWLPTNREGISIGYKFYPVWRFRSNKYAILSLPWETTDDGDSLVRIGTRLDLSGGGSAVEMPDTTNIHDGHYLWRYSNGSLIDSVVNYRQFPAIADSGRIDSFYIDNDTLFAAGDFDADSILGKHLLFDDTSFFSLASPCSVLAIYEDGLAGECIKLMADSAYYASPWAWCTYLRGDTSVGGDRHSGGTNDGIYFIAYDVFAHEKMNSRKAYELWLGADPPATTYWNREACAPAYGFVTITSSGSYGAGHYIEFTLAGASPFLAHPGYCKVSLIDNPMDYVEALGRPLYLELTDSANTTMLNYAYNWKSWYRVHITEAGANADSSEVGAAAGDTTYAWYIKGYGWQEEAYHLDVQQGGGADEYLRARTDVNYPQRRAKLIIPGPMDSDKFSASTTPNHYKVAEYHRRRVFYLPDKSDSVAWSVMRNYGTIESTEQLEGVDLTTGVKSYGSQLVVFRRHGMENITGATWEDFYKVPTPTGVGAINQWTIDLHDESNRLFFFNDKGPWVYDGSGVQYIGGYNLSVFADSINWEYEHLMRAVVFDNKAWISAPFDTSTKNNRLFTIDLKDGSLSFLQGPKIASMYVYRGFDGNEQLYLGDGDSTILWRVNSTVDDYYSSASARTGWIQESDGKLKACRRWEVVWETSNVLSTDTVYFGIYGDGNALKQLETFTSTSGITINREHGWCENDVYGESFSVAFASTSPYVRILSYRLDIVTRGGVRR</sequence>
<name>A0A6M3IT34_9ZZZZ</name>
<organism evidence="1">
    <name type="scientific">viral metagenome</name>
    <dbReference type="NCBI Taxonomy" id="1070528"/>
    <lineage>
        <taxon>unclassified sequences</taxon>
        <taxon>metagenomes</taxon>
        <taxon>organismal metagenomes</taxon>
    </lineage>
</organism>
<gene>
    <name evidence="1" type="ORF">MM415B01090_0019</name>
</gene>
<evidence type="ECO:0000313" key="1">
    <source>
        <dbReference type="EMBL" id="QJA60603.1"/>
    </source>
</evidence>
<proteinExistence type="predicted"/>
<dbReference type="AlphaFoldDB" id="A0A6M3IT34"/>
<reference evidence="1" key="1">
    <citation type="submission" date="2020-03" db="EMBL/GenBank/DDBJ databases">
        <title>The deep terrestrial virosphere.</title>
        <authorList>
            <person name="Holmfeldt K."/>
            <person name="Nilsson E."/>
            <person name="Simone D."/>
            <person name="Lopez-Fernandez M."/>
            <person name="Wu X."/>
            <person name="de Brujin I."/>
            <person name="Lundin D."/>
            <person name="Andersson A."/>
            <person name="Bertilsson S."/>
            <person name="Dopson M."/>
        </authorList>
    </citation>
    <scope>NUCLEOTIDE SEQUENCE</scope>
    <source>
        <strain evidence="1">MM415B01090</strain>
    </source>
</reference>